<dbReference type="AlphaFoldDB" id="A0A1M5Y8V0"/>
<protein>
    <submittedName>
        <fullName evidence="2">Uncharacterized protein</fullName>
    </submittedName>
</protein>
<dbReference type="OrthoDB" id="676954at2"/>
<dbReference type="RefSeq" id="WP_072982695.1">
    <property type="nucleotide sequence ID" value="NZ_CP084318.1"/>
</dbReference>
<keyword evidence="4" id="KW-1185">Reference proteome</keyword>
<dbReference type="Proteomes" id="UP000290037">
    <property type="component" value="Unassembled WGS sequence"/>
</dbReference>
<reference evidence="3" key="2">
    <citation type="submission" date="2016-11" db="EMBL/GenBank/DDBJ databases">
        <authorList>
            <person name="Varghese N."/>
            <person name="Submissions S."/>
        </authorList>
    </citation>
    <scope>NUCLEOTIDE SEQUENCE [LARGE SCALE GENOMIC DNA]</scope>
    <source>
        <strain evidence="3">DSM 19859</strain>
    </source>
</reference>
<dbReference type="Proteomes" id="UP000184240">
    <property type="component" value="Unassembled WGS sequence"/>
</dbReference>
<organism evidence="2 3">
    <name type="scientific">Leeuwenhoekiella palythoae</name>
    <dbReference type="NCBI Taxonomy" id="573501"/>
    <lineage>
        <taxon>Bacteria</taxon>
        <taxon>Pseudomonadati</taxon>
        <taxon>Bacteroidota</taxon>
        <taxon>Flavobacteriia</taxon>
        <taxon>Flavobacteriales</taxon>
        <taxon>Flavobacteriaceae</taxon>
        <taxon>Leeuwenhoekiella</taxon>
    </lineage>
</organism>
<gene>
    <name evidence="1" type="ORF">DSM01_1314</name>
    <name evidence="2" type="ORF">SAMN04487999_2021</name>
</gene>
<evidence type="ECO:0000313" key="4">
    <source>
        <dbReference type="Proteomes" id="UP000290037"/>
    </source>
</evidence>
<evidence type="ECO:0000313" key="3">
    <source>
        <dbReference type="Proteomes" id="UP000184240"/>
    </source>
</evidence>
<sequence>MNLRKLFEIKPKEQKPYEFANVLHMWEDDYLMIELLPKDNLEFINKESHRINEFGKEHFDGYGFTDITVIGEIPIKTIDKKIDFKSVAEIFEKNGMQRIKEVVYQNVGHLTGEKVPFGFGSNKFAILLDEAHGKLKYIWTTGRIENEELESKFKKGLSEFVETYNFLAIDWYKCQSFDLHSENGIEEFIKYSC</sequence>
<accession>A0A1M5Y8V0</accession>
<evidence type="ECO:0000313" key="1">
    <source>
        <dbReference type="EMBL" id="RXG30564.1"/>
    </source>
</evidence>
<proteinExistence type="predicted"/>
<dbReference type="EMBL" id="FQXT01000003">
    <property type="protein sequence ID" value="SHI08402.1"/>
    <property type="molecule type" value="Genomic_DNA"/>
</dbReference>
<name>A0A1M5Y8V0_9FLAO</name>
<reference evidence="2" key="1">
    <citation type="submission" date="2016-11" db="EMBL/GenBank/DDBJ databases">
        <authorList>
            <person name="Jaros S."/>
            <person name="Januszkiewicz K."/>
            <person name="Wedrychowicz H."/>
        </authorList>
    </citation>
    <scope>NUCLEOTIDE SEQUENCE [LARGE SCALE GENOMIC DNA]</scope>
    <source>
        <strain evidence="2">DSM 19859</strain>
    </source>
</reference>
<dbReference type="STRING" id="573501.SAMN04487999_2021"/>
<dbReference type="EMBL" id="QOVN01000002">
    <property type="protein sequence ID" value="RXG30564.1"/>
    <property type="molecule type" value="Genomic_DNA"/>
</dbReference>
<evidence type="ECO:0000313" key="2">
    <source>
        <dbReference type="EMBL" id="SHI08402.1"/>
    </source>
</evidence>
<reference evidence="1 4" key="3">
    <citation type="submission" date="2018-07" db="EMBL/GenBank/DDBJ databases">
        <title>Leeuwenhoekiella genomics.</title>
        <authorList>
            <person name="Tahon G."/>
            <person name="Willems A."/>
        </authorList>
    </citation>
    <scope>NUCLEOTIDE SEQUENCE [LARGE SCALE GENOMIC DNA]</scope>
    <source>
        <strain evidence="1 4">LMG 24856</strain>
    </source>
</reference>